<feature type="domain" description="Histidine kinase" evidence="10">
    <location>
        <begin position="201"/>
        <end position="414"/>
    </location>
</feature>
<dbReference type="PROSITE" id="PS50109">
    <property type="entry name" value="HIS_KIN"/>
    <property type="match status" value="1"/>
</dbReference>
<evidence type="ECO:0000313" key="12">
    <source>
        <dbReference type="Proteomes" id="UP000016842"/>
    </source>
</evidence>
<dbReference type="Pfam" id="PF08521">
    <property type="entry name" value="2CSK_N"/>
    <property type="match status" value="1"/>
</dbReference>
<dbReference type="GO" id="GO:0000155">
    <property type="term" value="F:phosphorelay sensor kinase activity"/>
    <property type="evidence" value="ECO:0007669"/>
    <property type="project" value="InterPro"/>
</dbReference>
<sequence>MLTASARAIGEATAASHNAIDAVIPPVALEMFSTGYGDRVYYRVETSDGRLLAGFPDLPMPAVITNYDPLHYEGTYRDRPLRLVVLRHPVAAPSTLPQAVDVVVGVTLAGYTAMQRELWLNSVLEQSLLIIVAGALSLLGLRFVLRPLIRLRNEVRNRTSKLEPFDPQTVQTELRPLVTALNQYMERVRKQMSAQHRFIQNAAHQLRTPLATLSTQASFAERATEENDRKDVLAGIKSTAMQLSRLAGQLLTLSRAEPGSRRPPRADRVDLAEAGQQILESLAGKAFDRKIDLGLELKAKKPIISGDGTMLREMIVNLVDNALTYTPEGGTVTLVIDQDGHKIKLRVEDNGPGIPVSEYEHVFERFYRVPGTLADGSGLGLAIVREVADAAGGDVSLSETKGGGLTVTVTLPAA</sequence>
<dbReference type="InterPro" id="IPR013727">
    <property type="entry name" value="2CSK_N"/>
</dbReference>
<evidence type="ECO:0000256" key="4">
    <source>
        <dbReference type="ARBA" id="ARBA00022553"/>
    </source>
</evidence>
<dbReference type="PATRIC" id="fig|1337887.3.peg.3670"/>
<dbReference type="SMART" id="SM00388">
    <property type="entry name" value="HisKA"/>
    <property type="match status" value="1"/>
</dbReference>
<keyword evidence="4" id="KW-0597">Phosphoprotein</keyword>
<dbReference type="Pfam" id="PF02518">
    <property type="entry name" value="HATPase_c"/>
    <property type="match status" value="1"/>
</dbReference>
<evidence type="ECO:0000256" key="9">
    <source>
        <dbReference type="ARBA" id="ARBA00023136"/>
    </source>
</evidence>
<evidence type="ECO:0000256" key="2">
    <source>
        <dbReference type="ARBA" id="ARBA00004370"/>
    </source>
</evidence>
<dbReference type="Gene3D" id="3.30.565.10">
    <property type="entry name" value="Histidine kinase-like ATPase, C-terminal domain"/>
    <property type="match status" value="1"/>
</dbReference>
<dbReference type="Pfam" id="PF00512">
    <property type="entry name" value="HisKA"/>
    <property type="match status" value="1"/>
</dbReference>
<comment type="catalytic activity">
    <reaction evidence="1">
        <text>ATP + protein L-histidine = ADP + protein N-phospho-L-histidine.</text>
        <dbReference type="EC" id="2.7.13.3"/>
    </reaction>
</comment>
<reference evidence="11 12" key="1">
    <citation type="journal article" date="2014" name="FEMS Microbiol. Lett.">
        <title>Genome sequencing analysis reveals virulence-related gene content of Ochrobactrum intermedium strain 229E, a urease-positive strain isolated from the human gastric niche.</title>
        <authorList>
            <person name="Kulkarni G.J."/>
            <person name="Shetty S."/>
            <person name="Dharne M.S."/>
            <person name="Shouche Y.S."/>
        </authorList>
    </citation>
    <scope>NUCLEOTIDE SEQUENCE [LARGE SCALE GENOMIC DNA]</scope>
    <source>
        <strain evidence="11 12">229E</strain>
    </source>
</reference>
<dbReference type="FunFam" id="3.30.565.10:FF:000006">
    <property type="entry name" value="Sensor histidine kinase WalK"/>
    <property type="match status" value="1"/>
</dbReference>
<comment type="caution">
    <text evidence="11">The sequence shown here is derived from an EMBL/GenBank/DDBJ whole genome shotgun (WGS) entry which is preliminary data.</text>
</comment>
<accession>U4V7I7</accession>
<name>U4V7I7_9HYPH</name>
<dbReference type="EMBL" id="ASXJ01000213">
    <property type="protein sequence ID" value="ERM00978.1"/>
    <property type="molecule type" value="Genomic_DNA"/>
</dbReference>
<evidence type="ECO:0000256" key="1">
    <source>
        <dbReference type="ARBA" id="ARBA00000085"/>
    </source>
</evidence>
<dbReference type="InterPro" id="IPR003594">
    <property type="entry name" value="HATPase_dom"/>
</dbReference>
<dbReference type="CDD" id="cd00075">
    <property type="entry name" value="HATPase"/>
    <property type="match status" value="1"/>
</dbReference>
<evidence type="ECO:0000256" key="3">
    <source>
        <dbReference type="ARBA" id="ARBA00012438"/>
    </source>
</evidence>
<organism evidence="11 12">
    <name type="scientific">Brucella intermedia 229E</name>
    <dbReference type="NCBI Taxonomy" id="1337887"/>
    <lineage>
        <taxon>Bacteria</taxon>
        <taxon>Pseudomonadati</taxon>
        <taxon>Pseudomonadota</taxon>
        <taxon>Alphaproteobacteria</taxon>
        <taxon>Hyphomicrobiales</taxon>
        <taxon>Brucellaceae</taxon>
        <taxon>Brucella/Ochrobactrum group</taxon>
        <taxon>Brucella</taxon>
    </lineage>
</organism>
<dbReference type="InterPro" id="IPR050428">
    <property type="entry name" value="TCS_sensor_his_kinase"/>
</dbReference>
<protein>
    <recommendedName>
        <fullName evidence="3">histidine kinase</fullName>
        <ecNumber evidence="3">2.7.13.3</ecNumber>
    </recommendedName>
</protein>
<dbReference type="InterPro" id="IPR036890">
    <property type="entry name" value="HATPase_C_sf"/>
</dbReference>
<dbReference type="InterPro" id="IPR004358">
    <property type="entry name" value="Sig_transdc_His_kin-like_C"/>
</dbReference>
<evidence type="ECO:0000256" key="5">
    <source>
        <dbReference type="ARBA" id="ARBA00022679"/>
    </source>
</evidence>
<keyword evidence="8" id="KW-1133">Transmembrane helix</keyword>
<dbReference type="Proteomes" id="UP000016842">
    <property type="component" value="Unassembled WGS sequence"/>
</dbReference>
<dbReference type="EC" id="2.7.13.3" evidence="3"/>
<evidence type="ECO:0000256" key="7">
    <source>
        <dbReference type="ARBA" id="ARBA00022777"/>
    </source>
</evidence>
<dbReference type="InterPro" id="IPR005467">
    <property type="entry name" value="His_kinase_dom"/>
</dbReference>
<dbReference type="InterPro" id="IPR036097">
    <property type="entry name" value="HisK_dim/P_sf"/>
</dbReference>
<keyword evidence="7 11" id="KW-0418">Kinase</keyword>
<dbReference type="SUPFAM" id="SSF47384">
    <property type="entry name" value="Homodimeric domain of signal transducing histidine kinase"/>
    <property type="match status" value="1"/>
</dbReference>
<evidence type="ECO:0000313" key="11">
    <source>
        <dbReference type="EMBL" id="ERM00978.1"/>
    </source>
</evidence>
<dbReference type="AlphaFoldDB" id="U4V7I7"/>
<dbReference type="PANTHER" id="PTHR45436">
    <property type="entry name" value="SENSOR HISTIDINE KINASE YKOH"/>
    <property type="match status" value="1"/>
</dbReference>
<keyword evidence="6" id="KW-0812">Transmembrane</keyword>
<proteinExistence type="predicted"/>
<keyword evidence="9" id="KW-0472">Membrane</keyword>
<dbReference type="GO" id="GO:0005886">
    <property type="term" value="C:plasma membrane"/>
    <property type="evidence" value="ECO:0007669"/>
    <property type="project" value="TreeGrafter"/>
</dbReference>
<evidence type="ECO:0000259" key="10">
    <source>
        <dbReference type="PROSITE" id="PS50109"/>
    </source>
</evidence>
<dbReference type="SMART" id="SM00387">
    <property type="entry name" value="HATPase_c"/>
    <property type="match status" value="1"/>
</dbReference>
<dbReference type="Gene3D" id="1.10.287.130">
    <property type="match status" value="1"/>
</dbReference>
<dbReference type="SUPFAM" id="SSF55874">
    <property type="entry name" value="ATPase domain of HSP90 chaperone/DNA topoisomerase II/histidine kinase"/>
    <property type="match status" value="1"/>
</dbReference>
<dbReference type="InterPro" id="IPR003661">
    <property type="entry name" value="HisK_dim/P_dom"/>
</dbReference>
<evidence type="ECO:0000256" key="6">
    <source>
        <dbReference type="ARBA" id="ARBA00022692"/>
    </source>
</evidence>
<dbReference type="PRINTS" id="PR00344">
    <property type="entry name" value="BCTRLSENSOR"/>
</dbReference>
<keyword evidence="5" id="KW-0808">Transferase</keyword>
<comment type="subcellular location">
    <subcellularLocation>
        <location evidence="2">Membrane</location>
    </subcellularLocation>
</comment>
<dbReference type="CDD" id="cd00082">
    <property type="entry name" value="HisKA"/>
    <property type="match status" value="1"/>
</dbReference>
<evidence type="ECO:0000256" key="8">
    <source>
        <dbReference type="ARBA" id="ARBA00022989"/>
    </source>
</evidence>
<dbReference type="PANTHER" id="PTHR45436:SF1">
    <property type="entry name" value="SENSOR PROTEIN QSEC"/>
    <property type="match status" value="1"/>
</dbReference>
<gene>
    <name evidence="11" type="ORF">Q644_24020</name>
</gene>